<evidence type="ECO:0000313" key="10">
    <source>
        <dbReference type="Proteomes" id="UP000807342"/>
    </source>
</evidence>
<feature type="transmembrane region" description="Helical" evidence="7">
    <location>
        <begin position="346"/>
        <end position="368"/>
    </location>
</feature>
<protein>
    <submittedName>
        <fullName evidence="9">MFS general substrate transporter</fullName>
    </submittedName>
</protein>
<dbReference type="PANTHER" id="PTHR23504">
    <property type="entry name" value="MAJOR FACILITATOR SUPERFAMILY DOMAIN-CONTAINING PROTEIN 10"/>
    <property type="match status" value="1"/>
</dbReference>
<comment type="caution">
    <text evidence="9">The sequence shown here is derived from an EMBL/GenBank/DDBJ whole genome shotgun (WGS) entry which is preliminary data.</text>
</comment>
<organism evidence="9 10">
    <name type="scientific">Macrolepiota fuliginosa MF-IS2</name>
    <dbReference type="NCBI Taxonomy" id="1400762"/>
    <lineage>
        <taxon>Eukaryota</taxon>
        <taxon>Fungi</taxon>
        <taxon>Dikarya</taxon>
        <taxon>Basidiomycota</taxon>
        <taxon>Agaricomycotina</taxon>
        <taxon>Agaricomycetes</taxon>
        <taxon>Agaricomycetidae</taxon>
        <taxon>Agaricales</taxon>
        <taxon>Agaricineae</taxon>
        <taxon>Agaricaceae</taxon>
        <taxon>Macrolepiota</taxon>
    </lineage>
</organism>
<evidence type="ECO:0000256" key="4">
    <source>
        <dbReference type="ARBA" id="ARBA00022989"/>
    </source>
</evidence>
<evidence type="ECO:0000256" key="3">
    <source>
        <dbReference type="ARBA" id="ARBA00022692"/>
    </source>
</evidence>
<name>A0A9P6C670_9AGAR</name>
<evidence type="ECO:0000313" key="9">
    <source>
        <dbReference type="EMBL" id="KAF9453277.1"/>
    </source>
</evidence>
<dbReference type="InterPro" id="IPR001958">
    <property type="entry name" value="Tet-R_TetA/multi-R_MdtG-like"/>
</dbReference>
<keyword evidence="10" id="KW-1185">Reference proteome</keyword>
<feature type="transmembrane region" description="Helical" evidence="7">
    <location>
        <begin position="410"/>
        <end position="433"/>
    </location>
</feature>
<feature type="region of interest" description="Disordered" evidence="6">
    <location>
        <begin position="1"/>
        <end position="26"/>
    </location>
</feature>
<accession>A0A9P6C670</accession>
<dbReference type="GO" id="GO:0016020">
    <property type="term" value="C:membrane"/>
    <property type="evidence" value="ECO:0007669"/>
    <property type="project" value="UniProtKB-SubCell"/>
</dbReference>
<comment type="subcellular location">
    <subcellularLocation>
        <location evidence="1">Membrane</location>
        <topology evidence="1">Multi-pass membrane protein</topology>
    </subcellularLocation>
</comment>
<dbReference type="AlphaFoldDB" id="A0A9P6C670"/>
<dbReference type="InterPro" id="IPR020846">
    <property type="entry name" value="MFS_dom"/>
</dbReference>
<dbReference type="Proteomes" id="UP000807342">
    <property type="component" value="Unassembled WGS sequence"/>
</dbReference>
<dbReference type="PROSITE" id="PS50850">
    <property type="entry name" value="MFS"/>
    <property type="match status" value="1"/>
</dbReference>
<dbReference type="GO" id="GO:0022857">
    <property type="term" value="F:transmembrane transporter activity"/>
    <property type="evidence" value="ECO:0007669"/>
    <property type="project" value="InterPro"/>
</dbReference>
<dbReference type="Pfam" id="PF07690">
    <property type="entry name" value="MFS_1"/>
    <property type="match status" value="1"/>
</dbReference>
<feature type="transmembrane region" description="Helical" evidence="7">
    <location>
        <begin position="380"/>
        <end position="398"/>
    </location>
</feature>
<evidence type="ECO:0000256" key="6">
    <source>
        <dbReference type="SAM" id="MobiDB-lite"/>
    </source>
</evidence>
<dbReference type="OrthoDB" id="419616at2759"/>
<sequence>MCPRANMGVSARLSSYGQTPVSRESAEEISETDDESQMLLASGLPPFPNAQFAVLCLLRTLDPLNFTQIFPYINELVRDLGVAHDPAQIGYYSGLVECVFALAQLIAIYPWGVLSDTVGRRPAILAGAAGLAVTTLIFGLSRDFNSILISRCLAGLFSGNVAVIPSVLCEITDNSNQVFAYPFFGIFWPIGAILGPMIGGSLSHPTEKYPLLFNYLFFKKYPYFLPCCVIACFSVLGFISCYFFLKEVLLVSLLFKLISEERYTVRQLMNIPIIQAICASACALSFISTTFEVIFVLFCYSPIEHGGLGFSPQEIGFALAVSGMGAALLSALIMPKILAQYNHARLYHFGMKFWAIPFLSLPALNLIMKMGLEPGVSKSGPFTIIQVWVGLVIVLAFVRVASLGFSINMLLVKAFVPSPAALGATYSLVQFLICLPRALSPVFASSLYVLSHKYALLGGNSWVLVLAGFSWVAYLLSRRVVYYACVD</sequence>
<keyword evidence="3 7" id="KW-0812">Transmembrane</keyword>
<dbReference type="EMBL" id="MU151063">
    <property type="protein sequence ID" value="KAF9453277.1"/>
    <property type="molecule type" value="Genomic_DNA"/>
</dbReference>
<feature type="domain" description="Major facilitator superfamily (MFS) profile" evidence="8">
    <location>
        <begin position="51"/>
        <end position="485"/>
    </location>
</feature>
<feature type="compositionally biased region" description="Polar residues" evidence="6">
    <location>
        <begin position="12"/>
        <end position="22"/>
    </location>
</feature>
<dbReference type="PANTHER" id="PTHR23504:SF15">
    <property type="entry name" value="MAJOR FACILITATOR SUPERFAMILY (MFS) PROFILE DOMAIN-CONTAINING PROTEIN"/>
    <property type="match status" value="1"/>
</dbReference>
<reference evidence="9" key="1">
    <citation type="submission" date="2020-11" db="EMBL/GenBank/DDBJ databases">
        <authorList>
            <consortium name="DOE Joint Genome Institute"/>
            <person name="Ahrendt S."/>
            <person name="Riley R."/>
            <person name="Andreopoulos W."/>
            <person name="Labutti K."/>
            <person name="Pangilinan J."/>
            <person name="Ruiz-Duenas F.J."/>
            <person name="Barrasa J.M."/>
            <person name="Sanchez-Garcia M."/>
            <person name="Camarero S."/>
            <person name="Miyauchi S."/>
            <person name="Serrano A."/>
            <person name="Linde D."/>
            <person name="Babiker R."/>
            <person name="Drula E."/>
            <person name="Ayuso-Fernandez I."/>
            <person name="Pacheco R."/>
            <person name="Padilla G."/>
            <person name="Ferreira P."/>
            <person name="Barriuso J."/>
            <person name="Kellner H."/>
            <person name="Castanera R."/>
            <person name="Alfaro M."/>
            <person name="Ramirez L."/>
            <person name="Pisabarro A.G."/>
            <person name="Kuo A."/>
            <person name="Tritt A."/>
            <person name="Lipzen A."/>
            <person name="He G."/>
            <person name="Yan M."/>
            <person name="Ng V."/>
            <person name="Cullen D."/>
            <person name="Martin F."/>
            <person name="Rosso M.-N."/>
            <person name="Henrissat B."/>
            <person name="Hibbett D."/>
            <person name="Martinez A.T."/>
            <person name="Grigoriev I.V."/>
        </authorList>
    </citation>
    <scope>NUCLEOTIDE SEQUENCE</scope>
    <source>
        <strain evidence="9">MF-IS2</strain>
    </source>
</reference>
<evidence type="ECO:0000256" key="7">
    <source>
        <dbReference type="SAM" id="Phobius"/>
    </source>
</evidence>
<proteinExistence type="predicted"/>
<evidence type="ECO:0000259" key="8">
    <source>
        <dbReference type="PROSITE" id="PS50850"/>
    </source>
</evidence>
<evidence type="ECO:0000256" key="2">
    <source>
        <dbReference type="ARBA" id="ARBA00022448"/>
    </source>
</evidence>
<dbReference type="Gene3D" id="1.20.1250.20">
    <property type="entry name" value="MFS general substrate transporter like domains"/>
    <property type="match status" value="1"/>
</dbReference>
<feature type="transmembrane region" description="Helical" evidence="7">
    <location>
        <begin position="180"/>
        <end position="203"/>
    </location>
</feature>
<dbReference type="InterPro" id="IPR036259">
    <property type="entry name" value="MFS_trans_sf"/>
</dbReference>
<dbReference type="SUPFAM" id="SSF103473">
    <property type="entry name" value="MFS general substrate transporter"/>
    <property type="match status" value="1"/>
</dbReference>
<feature type="transmembrane region" description="Helical" evidence="7">
    <location>
        <begin position="123"/>
        <end position="141"/>
    </location>
</feature>
<feature type="transmembrane region" description="Helical" evidence="7">
    <location>
        <begin position="89"/>
        <end position="111"/>
    </location>
</feature>
<keyword evidence="4 7" id="KW-1133">Transmembrane helix</keyword>
<feature type="transmembrane region" description="Helical" evidence="7">
    <location>
        <begin position="223"/>
        <end position="255"/>
    </location>
</feature>
<evidence type="ECO:0000256" key="5">
    <source>
        <dbReference type="ARBA" id="ARBA00023136"/>
    </source>
</evidence>
<feature type="transmembrane region" description="Helical" evidence="7">
    <location>
        <begin position="276"/>
        <end position="303"/>
    </location>
</feature>
<dbReference type="PRINTS" id="PR01035">
    <property type="entry name" value="TCRTETA"/>
</dbReference>
<evidence type="ECO:0000256" key="1">
    <source>
        <dbReference type="ARBA" id="ARBA00004141"/>
    </source>
</evidence>
<feature type="transmembrane region" description="Helical" evidence="7">
    <location>
        <begin position="315"/>
        <end position="334"/>
    </location>
</feature>
<feature type="transmembrane region" description="Helical" evidence="7">
    <location>
        <begin position="453"/>
        <end position="476"/>
    </location>
</feature>
<dbReference type="InterPro" id="IPR011701">
    <property type="entry name" value="MFS"/>
</dbReference>
<gene>
    <name evidence="9" type="ORF">P691DRAFT_818911</name>
</gene>
<keyword evidence="2" id="KW-0813">Transport</keyword>
<keyword evidence="5 7" id="KW-0472">Membrane</keyword>